<feature type="chain" id="PRO_5042930550" evidence="2">
    <location>
        <begin position="27"/>
        <end position="89"/>
    </location>
</feature>
<name>A0AAP0MWL4_9ROSI</name>
<accession>A0AAP0MWL4</accession>
<dbReference type="AlphaFoldDB" id="A0AAP0MWL4"/>
<evidence type="ECO:0000313" key="3">
    <source>
        <dbReference type="EMBL" id="KAK9228347.1"/>
    </source>
</evidence>
<organism evidence="3 4">
    <name type="scientific">Citrus x changshan-huyou</name>
    <dbReference type="NCBI Taxonomy" id="2935761"/>
    <lineage>
        <taxon>Eukaryota</taxon>
        <taxon>Viridiplantae</taxon>
        <taxon>Streptophyta</taxon>
        <taxon>Embryophyta</taxon>
        <taxon>Tracheophyta</taxon>
        <taxon>Spermatophyta</taxon>
        <taxon>Magnoliopsida</taxon>
        <taxon>eudicotyledons</taxon>
        <taxon>Gunneridae</taxon>
        <taxon>Pentapetalae</taxon>
        <taxon>rosids</taxon>
        <taxon>malvids</taxon>
        <taxon>Sapindales</taxon>
        <taxon>Rutaceae</taxon>
        <taxon>Aurantioideae</taxon>
        <taxon>Citrus</taxon>
    </lineage>
</organism>
<comment type="caution">
    <text evidence="3">The sequence shown here is derived from an EMBL/GenBank/DDBJ whole genome shotgun (WGS) entry which is preliminary data.</text>
</comment>
<evidence type="ECO:0000256" key="2">
    <source>
        <dbReference type="SAM" id="SignalP"/>
    </source>
</evidence>
<keyword evidence="2" id="KW-0732">Signal</keyword>
<evidence type="ECO:0000313" key="4">
    <source>
        <dbReference type="Proteomes" id="UP001428341"/>
    </source>
</evidence>
<proteinExistence type="predicted"/>
<evidence type="ECO:0000256" key="1">
    <source>
        <dbReference type="SAM" id="MobiDB-lite"/>
    </source>
</evidence>
<dbReference type="EMBL" id="JBCGBO010000001">
    <property type="protein sequence ID" value="KAK9228347.1"/>
    <property type="molecule type" value="Genomic_DNA"/>
</dbReference>
<sequence>MQQAASTMRHLRLVLMILMMMILSHSICVDSRALRSGGTDESSVEISSSSSSSSSSANSANNKDLTVRVLVKEQVFTLASGPSRKGSGH</sequence>
<feature type="region of interest" description="Disordered" evidence="1">
    <location>
        <begin position="34"/>
        <end position="63"/>
    </location>
</feature>
<dbReference type="Proteomes" id="UP001428341">
    <property type="component" value="Unassembled WGS sequence"/>
</dbReference>
<feature type="compositionally biased region" description="Low complexity" evidence="1">
    <location>
        <begin position="47"/>
        <end position="62"/>
    </location>
</feature>
<protein>
    <submittedName>
        <fullName evidence="3">Uncharacterized protein</fullName>
    </submittedName>
</protein>
<reference evidence="3 4" key="1">
    <citation type="submission" date="2024-05" db="EMBL/GenBank/DDBJ databases">
        <title>Haplotype-resolved chromosome-level genome assembly of Huyou (Citrus changshanensis).</title>
        <authorList>
            <person name="Miao C."/>
            <person name="Chen W."/>
            <person name="Wu Y."/>
            <person name="Wang L."/>
            <person name="Zhao S."/>
            <person name="Grierson D."/>
            <person name="Xu C."/>
            <person name="Chen K."/>
        </authorList>
    </citation>
    <scope>NUCLEOTIDE SEQUENCE [LARGE SCALE GENOMIC DNA]</scope>
    <source>
        <strain evidence="3">01-14</strain>
        <tissue evidence="3">Leaf</tissue>
    </source>
</reference>
<keyword evidence="4" id="KW-1185">Reference proteome</keyword>
<gene>
    <name evidence="3" type="ORF">WN944_021297</name>
</gene>
<feature type="signal peptide" evidence="2">
    <location>
        <begin position="1"/>
        <end position="26"/>
    </location>
</feature>